<dbReference type="EMBL" id="BAER01000091">
    <property type="protein sequence ID" value="GAC34078.1"/>
    <property type="molecule type" value="Genomic_DNA"/>
</dbReference>
<comment type="similarity">
    <text evidence="1 4">Belongs to the frataxin family.</text>
</comment>
<keyword evidence="3 4" id="KW-0408">Iron</keyword>
<sequence length="108" mass="12408">MNDSQYHQMVDDLLINLEEMLDDVKADIDYESASSILTLIFVNGTKIIINKQPPLHQLWVATKFNGHHFNFQDGLWIDERTGVEFWQFMNDAATKQAGEPVSFPRPAV</sequence>
<dbReference type="InterPro" id="IPR036524">
    <property type="entry name" value="Frataxin/CyaY_sf"/>
</dbReference>
<dbReference type="Gene3D" id="3.30.920.10">
    <property type="entry name" value="Frataxin/CyaY"/>
    <property type="match status" value="1"/>
</dbReference>
<name>K6ZZB1_9ALTE</name>
<evidence type="ECO:0000313" key="5">
    <source>
        <dbReference type="EMBL" id="GAC34078.1"/>
    </source>
</evidence>
<dbReference type="AlphaFoldDB" id="K6ZZB1"/>
<accession>K6ZZB1</accession>
<comment type="caution">
    <text evidence="5">The sequence shown here is derived from an EMBL/GenBank/DDBJ whole genome shotgun (WGS) entry which is preliminary data.</text>
</comment>
<evidence type="ECO:0000256" key="4">
    <source>
        <dbReference type="HAMAP-Rule" id="MF_00142"/>
    </source>
</evidence>
<keyword evidence="6" id="KW-1185">Reference proteome</keyword>
<dbReference type="SMART" id="SM01219">
    <property type="entry name" value="Frataxin_Cyay"/>
    <property type="match status" value="1"/>
</dbReference>
<dbReference type="GO" id="GO:0008199">
    <property type="term" value="F:ferric iron binding"/>
    <property type="evidence" value="ECO:0007669"/>
    <property type="project" value="InterPro"/>
</dbReference>
<evidence type="ECO:0000256" key="3">
    <source>
        <dbReference type="ARBA" id="ARBA00023004"/>
    </source>
</evidence>
<proteinExistence type="inferred from homology"/>
<evidence type="ECO:0000313" key="6">
    <source>
        <dbReference type="Proteomes" id="UP000006322"/>
    </source>
</evidence>
<evidence type="ECO:0000256" key="2">
    <source>
        <dbReference type="ARBA" id="ARBA00022723"/>
    </source>
</evidence>
<dbReference type="CDD" id="cd00503">
    <property type="entry name" value="Frataxin"/>
    <property type="match status" value="1"/>
</dbReference>
<dbReference type="InterPro" id="IPR020895">
    <property type="entry name" value="Frataxin_CS"/>
</dbReference>
<dbReference type="GO" id="GO:0005829">
    <property type="term" value="C:cytosol"/>
    <property type="evidence" value="ECO:0007669"/>
    <property type="project" value="TreeGrafter"/>
</dbReference>
<protein>
    <recommendedName>
        <fullName evidence="4">Iron-sulfur cluster assembly protein CyaY</fullName>
    </recommendedName>
</protein>
<evidence type="ECO:0000256" key="1">
    <source>
        <dbReference type="ARBA" id="ARBA00008183"/>
    </source>
</evidence>
<comment type="function">
    <text evidence="4">Involved in iron-sulfur (Fe-S) cluster assembly. May act as a regulator of Fe-S biogenesis.</text>
</comment>
<dbReference type="GO" id="GO:0008198">
    <property type="term" value="F:ferrous iron binding"/>
    <property type="evidence" value="ECO:0007669"/>
    <property type="project" value="TreeGrafter"/>
</dbReference>
<keyword evidence="2 4" id="KW-0479">Metal-binding</keyword>
<dbReference type="RefSeq" id="WP_007105844.1">
    <property type="nucleotide sequence ID" value="NZ_BAER01000091.1"/>
</dbReference>
<dbReference type="Proteomes" id="UP000006322">
    <property type="component" value="Unassembled WGS sequence"/>
</dbReference>
<dbReference type="InterPro" id="IPR002908">
    <property type="entry name" value="Frataxin/CyaY"/>
</dbReference>
<dbReference type="STRING" id="1129793.GPLA_3187"/>
<dbReference type="PANTHER" id="PTHR16821:SF2">
    <property type="entry name" value="FRATAXIN, MITOCHONDRIAL"/>
    <property type="match status" value="1"/>
</dbReference>
<dbReference type="PANTHER" id="PTHR16821">
    <property type="entry name" value="FRATAXIN"/>
    <property type="match status" value="1"/>
</dbReference>
<dbReference type="OrthoDB" id="285675at2"/>
<reference evidence="6" key="1">
    <citation type="journal article" date="2014" name="Environ. Microbiol.">
        <title>Comparative genomics of the marine bacterial genus Glaciecola reveals the high degree of genomic diversity and genomic characteristic for cold adaptation.</title>
        <authorList>
            <person name="Qin Q.L."/>
            <person name="Xie B.B."/>
            <person name="Yu Y."/>
            <person name="Shu Y.L."/>
            <person name="Rong J.C."/>
            <person name="Zhang Y.J."/>
            <person name="Zhao D.L."/>
            <person name="Chen X.L."/>
            <person name="Zhang X.Y."/>
            <person name="Chen B."/>
            <person name="Zhou B.C."/>
            <person name="Zhang Y.Z."/>
        </authorList>
    </citation>
    <scope>NUCLEOTIDE SEQUENCE [LARGE SCALE GENOMIC DNA]</scope>
    <source>
        <strain evidence="6">LMG 21857</strain>
    </source>
</reference>
<dbReference type="NCBIfam" id="TIGR03421">
    <property type="entry name" value="FeS_CyaY"/>
    <property type="match status" value="1"/>
</dbReference>
<dbReference type="SUPFAM" id="SSF55387">
    <property type="entry name" value="Frataxin/Nqo15-like"/>
    <property type="match status" value="1"/>
</dbReference>
<dbReference type="GO" id="GO:0016226">
    <property type="term" value="P:iron-sulfur cluster assembly"/>
    <property type="evidence" value="ECO:0007669"/>
    <property type="project" value="UniProtKB-UniRule"/>
</dbReference>
<gene>
    <name evidence="4 5" type="primary">cyaY</name>
    <name evidence="5" type="ORF">GPLA_3187</name>
</gene>
<dbReference type="InterPro" id="IPR047584">
    <property type="entry name" value="CyaY"/>
</dbReference>
<dbReference type="Pfam" id="PF01491">
    <property type="entry name" value="Frataxin_Cyay"/>
    <property type="match status" value="1"/>
</dbReference>
<dbReference type="PROSITE" id="PS50810">
    <property type="entry name" value="FRATAXIN_2"/>
    <property type="match status" value="1"/>
</dbReference>
<organism evidence="5 6">
    <name type="scientific">Paraglaciecola polaris LMG 21857</name>
    <dbReference type="NCBI Taxonomy" id="1129793"/>
    <lineage>
        <taxon>Bacteria</taxon>
        <taxon>Pseudomonadati</taxon>
        <taxon>Pseudomonadota</taxon>
        <taxon>Gammaproteobacteria</taxon>
        <taxon>Alteromonadales</taxon>
        <taxon>Alteromonadaceae</taxon>
        <taxon>Paraglaciecola</taxon>
    </lineage>
</organism>
<dbReference type="HAMAP" id="MF_00142">
    <property type="entry name" value="CyaY"/>
    <property type="match status" value="1"/>
</dbReference>
<dbReference type="PROSITE" id="PS01344">
    <property type="entry name" value="FRATAXIN_1"/>
    <property type="match status" value="1"/>
</dbReference>